<dbReference type="InterPro" id="IPR001757">
    <property type="entry name" value="P_typ_ATPase"/>
</dbReference>
<dbReference type="eggNOG" id="COG2217">
    <property type="taxonomic scope" value="Bacteria"/>
</dbReference>
<keyword evidence="6" id="KW-1133">Transmembrane helix</keyword>
<dbReference type="InterPro" id="IPR023214">
    <property type="entry name" value="HAD_sf"/>
</dbReference>
<dbReference type="GO" id="GO:0005524">
    <property type="term" value="F:ATP binding"/>
    <property type="evidence" value="ECO:0007669"/>
    <property type="project" value="InterPro"/>
</dbReference>
<dbReference type="GO" id="GO:0016020">
    <property type="term" value="C:membrane"/>
    <property type="evidence" value="ECO:0007669"/>
    <property type="project" value="InterPro"/>
</dbReference>
<dbReference type="Pfam" id="PF00702">
    <property type="entry name" value="Hydrolase"/>
    <property type="match status" value="1"/>
</dbReference>
<feature type="transmembrane region" description="Helical" evidence="6">
    <location>
        <begin position="142"/>
        <end position="161"/>
    </location>
</feature>
<gene>
    <name evidence="7" type="ORF">HMPREF1042_2404</name>
</gene>
<dbReference type="GO" id="GO:0055070">
    <property type="term" value="P:copper ion homeostasis"/>
    <property type="evidence" value="ECO:0007669"/>
    <property type="project" value="TreeGrafter"/>
</dbReference>
<comment type="catalytic activity">
    <reaction evidence="5">
        <text>Cu(+)(in) + ATP + H2O = Cu(+)(out) + ADP + phosphate + H(+)</text>
        <dbReference type="Rhea" id="RHEA:25792"/>
        <dbReference type="ChEBI" id="CHEBI:15377"/>
        <dbReference type="ChEBI" id="CHEBI:15378"/>
        <dbReference type="ChEBI" id="CHEBI:30616"/>
        <dbReference type="ChEBI" id="CHEBI:43474"/>
        <dbReference type="ChEBI" id="CHEBI:49552"/>
        <dbReference type="ChEBI" id="CHEBI:456216"/>
        <dbReference type="EC" id="7.2.2.8"/>
    </reaction>
</comment>
<dbReference type="GO" id="GO:0043682">
    <property type="term" value="F:P-type divalent copper transporter activity"/>
    <property type="evidence" value="ECO:0007669"/>
    <property type="project" value="TreeGrafter"/>
</dbReference>
<keyword evidence="2" id="KW-0813">Transport</keyword>
<proteinExistence type="predicted"/>
<accession>F9P9Q4</accession>
<keyword evidence="2" id="KW-0187">Copper transport</keyword>
<dbReference type="AlphaFoldDB" id="F9P9Q4"/>
<dbReference type="PANTHER" id="PTHR43520:SF8">
    <property type="entry name" value="P-TYPE CU(+) TRANSPORTER"/>
    <property type="match status" value="1"/>
</dbReference>
<keyword evidence="6" id="KW-0472">Membrane</keyword>
<evidence type="ECO:0000256" key="1">
    <source>
        <dbReference type="ARBA" id="ARBA00012517"/>
    </source>
</evidence>
<keyword evidence="2" id="KW-0406">Ion transport</keyword>
<sequence>MGLEVVMLTGDREQTAQAIAREAGVDQVIAEVFPDGKADVVRTLQTQGKKVAMVGDGINDAPALVQAEVGIAIGSGTDVAIDSADIVLMHSDLLDVVTAIRLSQATIKNIKENLFWAFAYNTLGIPVAMGLLHVFGGPLLNPMLAGLAMSFSSVSVVTNALRLRRFKIKS</sequence>
<evidence type="ECO:0000256" key="3">
    <source>
        <dbReference type="ARBA" id="ARBA00022967"/>
    </source>
</evidence>
<feature type="transmembrane region" description="Helical" evidence="6">
    <location>
        <begin position="114"/>
        <end position="136"/>
    </location>
</feature>
<dbReference type="PRINTS" id="PR00120">
    <property type="entry name" value="HATPASE"/>
</dbReference>
<evidence type="ECO:0000256" key="2">
    <source>
        <dbReference type="ARBA" id="ARBA00022796"/>
    </source>
</evidence>
<protein>
    <recommendedName>
        <fullName evidence="1">P-type Cu(+) transporter</fullName>
        <ecNumber evidence="1">7.2.2.8</ecNumber>
    </recommendedName>
</protein>
<keyword evidence="6" id="KW-0812">Transmembrane</keyword>
<keyword evidence="3" id="KW-1278">Translocase</keyword>
<dbReference type="Gene3D" id="3.40.50.1000">
    <property type="entry name" value="HAD superfamily/HAD-like"/>
    <property type="match status" value="1"/>
</dbReference>
<keyword evidence="4" id="KW-0186">Copper</keyword>
<dbReference type="NCBIfam" id="TIGR01494">
    <property type="entry name" value="ATPase_P-type"/>
    <property type="match status" value="1"/>
</dbReference>
<dbReference type="EMBL" id="AFUP01000009">
    <property type="protein sequence ID" value="EGV06667.1"/>
    <property type="molecule type" value="Genomic_DNA"/>
</dbReference>
<dbReference type="EC" id="7.2.2.8" evidence="1"/>
<evidence type="ECO:0000313" key="8">
    <source>
        <dbReference type="Proteomes" id="UP000003287"/>
    </source>
</evidence>
<organism evidence="7 8">
    <name type="scientific">Streptococcus constellatus subsp. pharyngis SK1060 = CCUG 46377</name>
    <dbReference type="NCBI Taxonomy" id="1035184"/>
    <lineage>
        <taxon>Bacteria</taxon>
        <taxon>Bacillati</taxon>
        <taxon>Bacillota</taxon>
        <taxon>Bacilli</taxon>
        <taxon>Lactobacillales</taxon>
        <taxon>Streptococcaceae</taxon>
        <taxon>Streptococcus</taxon>
        <taxon>Streptococcus anginosus group</taxon>
    </lineage>
</organism>
<dbReference type="GO" id="GO:0016887">
    <property type="term" value="F:ATP hydrolysis activity"/>
    <property type="evidence" value="ECO:0007669"/>
    <property type="project" value="InterPro"/>
</dbReference>
<evidence type="ECO:0000256" key="6">
    <source>
        <dbReference type="SAM" id="Phobius"/>
    </source>
</evidence>
<dbReference type="PRINTS" id="PR00119">
    <property type="entry name" value="CATATPASE"/>
</dbReference>
<dbReference type="GO" id="GO:0005507">
    <property type="term" value="F:copper ion binding"/>
    <property type="evidence" value="ECO:0007669"/>
    <property type="project" value="TreeGrafter"/>
</dbReference>
<reference evidence="7 8" key="1">
    <citation type="submission" date="2011-06" db="EMBL/GenBank/DDBJ databases">
        <authorList>
            <person name="Harkins D.M."/>
            <person name="Madupu R."/>
            <person name="Durkin A.S."/>
            <person name="Torralba M."/>
            <person name="Methe B."/>
            <person name="Sutton G.G."/>
            <person name="Nelson K.E."/>
        </authorList>
    </citation>
    <scope>NUCLEOTIDE SEQUENCE [LARGE SCALE GENOMIC DNA]</scope>
    <source>
        <strain evidence="7 8">SK1060</strain>
    </source>
</reference>
<dbReference type="Proteomes" id="UP000003287">
    <property type="component" value="Unassembled WGS sequence"/>
</dbReference>
<dbReference type="InterPro" id="IPR036412">
    <property type="entry name" value="HAD-like_sf"/>
</dbReference>
<evidence type="ECO:0000256" key="4">
    <source>
        <dbReference type="ARBA" id="ARBA00023008"/>
    </source>
</evidence>
<dbReference type="GO" id="GO:0140581">
    <property type="term" value="F:P-type monovalent copper transporter activity"/>
    <property type="evidence" value="ECO:0007669"/>
    <property type="project" value="UniProtKB-EC"/>
</dbReference>
<name>F9P9Q4_STRCV</name>
<dbReference type="SUPFAM" id="SSF56784">
    <property type="entry name" value="HAD-like"/>
    <property type="match status" value="1"/>
</dbReference>
<evidence type="ECO:0000313" key="7">
    <source>
        <dbReference type="EMBL" id="EGV06667.1"/>
    </source>
</evidence>
<evidence type="ECO:0000256" key="5">
    <source>
        <dbReference type="ARBA" id="ARBA00049289"/>
    </source>
</evidence>
<dbReference type="PANTHER" id="PTHR43520">
    <property type="entry name" value="ATP7, ISOFORM B"/>
    <property type="match status" value="1"/>
</dbReference>